<feature type="domain" description="4'-phosphopantetheinyl transferase N-terminal" evidence="4">
    <location>
        <begin position="38"/>
        <end position="116"/>
    </location>
</feature>
<accession>A0A4Y1YM73</accession>
<organism evidence="5 6">
    <name type="scientific">Nitrosomonas stercoris</name>
    <dbReference type="NCBI Taxonomy" id="1444684"/>
    <lineage>
        <taxon>Bacteria</taxon>
        <taxon>Pseudomonadati</taxon>
        <taxon>Pseudomonadota</taxon>
        <taxon>Betaproteobacteria</taxon>
        <taxon>Nitrosomonadales</taxon>
        <taxon>Nitrosomonadaceae</taxon>
        <taxon>Nitrosomonas</taxon>
    </lineage>
</organism>
<dbReference type="Pfam" id="PF01648">
    <property type="entry name" value="ACPS"/>
    <property type="match status" value="1"/>
</dbReference>
<dbReference type="PANTHER" id="PTHR12215">
    <property type="entry name" value="PHOSPHOPANTETHEINE TRANSFERASE"/>
    <property type="match status" value="1"/>
</dbReference>
<dbReference type="InterPro" id="IPR050559">
    <property type="entry name" value="P-Pant_transferase_sf"/>
</dbReference>
<dbReference type="GO" id="GO:0008897">
    <property type="term" value="F:holo-[acyl-carrier-protein] synthase activity"/>
    <property type="evidence" value="ECO:0007669"/>
    <property type="project" value="InterPro"/>
</dbReference>
<evidence type="ECO:0000259" key="4">
    <source>
        <dbReference type="Pfam" id="PF22624"/>
    </source>
</evidence>
<gene>
    <name evidence="5" type="ORF">Nstercoris_00350</name>
</gene>
<feature type="domain" description="4'-phosphopantetheinyl transferase" evidence="3">
    <location>
        <begin position="123"/>
        <end position="199"/>
    </location>
</feature>
<proteinExistence type="inferred from homology"/>
<protein>
    <submittedName>
        <fullName evidence="5">Uncharacterized protein</fullName>
    </submittedName>
</protein>
<dbReference type="Proteomes" id="UP000316473">
    <property type="component" value="Chromosome"/>
</dbReference>
<evidence type="ECO:0000256" key="2">
    <source>
        <dbReference type="ARBA" id="ARBA00022679"/>
    </source>
</evidence>
<evidence type="ECO:0000313" key="5">
    <source>
        <dbReference type="EMBL" id="BBL34121.1"/>
    </source>
</evidence>
<dbReference type="KEGG" id="nst:Nstercoris_00350"/>
<keyword evidence="6" id="KW-1185">Reference proteome</keyword>
<dbReference type="Gene3D" id="3.90.470.20">
    <property type="entry name" value="4'-phosphopantetheinyl transferase domain"/>
    <property type="match status" value="2"/>
</dbReference>
<dbReference type="GO" id="GO:0000287">
    <property type="term" value="F:magnesium ion binding"/>
    <property type="evidence" value="ECO:0007669"/>
    <property type="project" value="InterPro"/>
</dbReference>
<evidence type="ECO:0000256" key="1">
    <source>
        <dbReference type="ARBA" id="ARBA00010990"/>
    </source>
</evidence>
<dbReference type="InterPro" id="IPR055066">
    <property type="entry name" value="AASDHPPT_N"/>
</dbReference>
<dbReference type="EMBL" id="AP019755">
    <property type="protein sequence ID" value="BBL34121.1"/>
    <property type="molecule type" value="Genomic_DNA"/>
</dbReference>
<dbReference type="GO" id="GO:0005829">
    <property type="term" value="C:cytosol"/>
    <property type="evidence" value="ECO:0007669"/>
    <property type="project" value="TreeGrafter"/>
</dbReference>
<comment type="similarity">
    <text evidence="1">Belongs to the P-Pant transferase superfamily. Gsp/Sfp/HetI/AcpT family.</text>
</comment>
<dbReference type="Pfam" id="PF22624">
    <property type="entry name" value="AASDHPPT_N"/>
    <property type="match status" value="1"/>
</dbReference>
<dbReference type="PANTHER" id="PTHR12215:SF10">
    <property type="entry name" value="L-AMINOADIPATE-SEMIALDEHYDE DEHYDROGENASE-PHOSPHOPANTETHEINYL TRANSFERASE"/>
    <property type="match status" value="1"/>
</dbReference>
<dbReference type="InterPro" id="IPR037143">
    <property type="entry name" value="4-PPantetheinyl_Trfase_dom_sf"/>
</dbReference>
<dbReference type="AlphaFoldDB" id="A0A4Y1YM73"/>
<dbReference type="InterPro" id="IPR008278">
    <property type="entry name" value="4-PPantetheinyl_Trfase_dom"/>
</dbReference>
<dbReference type="GO" id="GO:0019878">
    <property type="term" value="P:lysine biosynthetic process via aminoadipic acid"/>
    <property type="evidence" value="ECO:0007669"/>
    <property type="project" value="TreeGrafter"/>
</dbReference>
<sequence>MQALMCNETNTENILPRRIVQVWKVDLDAHAYQSGDFYKVLSQDEQCRALRYQFVTDRQRFIVARGILRFLLADYLDVHPHEIRFGYGPGGKPEVIKPDTQLTFNLSHSGSTALYAVSRECEIGIDIEALHFDCAAESIASLIFSDREQAIFDTFPVDQKTVALLRGWTRKEAYVKARGTGLFFPLKQIEVPFGPVVSNFRINTEYRLHTEGHFRLYSFSVFPGYESALVIGGAPALIMFKTWPEQTDVIEVATRYLEERNHSENAAFRLY</sequence>
<evidence type="ECO:0000313" key="6">
    <source>
        <dbReference type="Proteomes" id="UP000316473"/>
    </source>
</evidence>
<reference evidence="5 6" key="1">
    <citation type="submission" date="2019-06" db="EMBL/GenBank/DDBJ databases">
        <title>Nitrosomonas stercoris KYUHI-S whole genome shotgun sequence.</title>
        <authorList>
            <person name="Nakagawa T."/>
            <person name="Tsuchiya Y."/>
            <person name="Takahashi R."/>
        </authorList>
    </citation>
    <scope>NUCLEOTIDE SEQUENCE [LARGE SCALE GENOMIC DNA]</scope>
    <source>
        <strain evidence="5 6">KYUHI-S</strain>
    </source>
</reference>
<name>A0A4Y1YM73_9PROT</name>
<keyword evidence="2" id="KW-0808">Transferase</keyword>
<dbReference type="SUPFAM" id="SSF56214">
    <property type="entry name" value="4'-phosphopantetheinyl transferase"/>
    <property type="match status" value="2"/>
</dbReference>
<evidence type="ECO:0000259" key="3">
    <source>
        <dbReference type="Pfam" id="PF01648"/>
    </source>
</evidence>